<name>A0A6I6CDF1_9MOLU</name>
<dbReference type="AlphaFoldDB" id="A0A6I6CDF1"/>
<dbReference type="InterPro" id="IPR054816">
    <property type="entry name" value="Lipoprotein_mollicutes-type_CS"/>
</dbReference>
<evidence type="ECO:0008006" key="4">
    <source>
        <dbReference type="Google" id="ProtNLM"/>
    </source>
</evidence>
<evidence type="ECO:0000313" key="3">
    <source>
        <dbReference type="Proteomes" id="UP000424468"/>
    </source>
</evidence>
<dbReference type="KEGG" id="stab:STABA_v1c07960"/>
<accession>A0A6I6CDF1</accession>
<dbReference type="PROSITE" id="PS51257">
    <property type="entry name" value="PROKAR_LIPOPROTEIN"/>
    <property type="match status" value="1"/>
</dbReference>
<feature type="signal peptide" evidence="1">
    <location>
        <begin position="1"/>
        <end position="23"/>
    </location>
</feature>
<dbReference type="NCBIfam" id="NF038029">
    <property type="entry name" value="LP_plasma"/>
    <property type="match status" value="1"/>
</dbReference>
<evidence type="ECO:0000256" key="1">
    <source>
        <dbReference type="SAM" id="SignalP"/>
    </source>
</evidence>
<keyword evidence="3" id="KW-1185">Reference proteome</keyword>
<dbReference type="Proteomes" id="UP000424468">
    <property type="component" value="Chromosome"/>
</dbReference>
<dbReference type="EMBL" id="CP046276">
    <property type="protein sequence ID" value="QGS52152.1"/>
    <property type="molecule type" value="Genomic_DNA"/>
</dbReference>
<dbReference type="NCBIfam" id="NF045726">
    <property type="entry name" value="XXplasma_LP"/>
    <property type="match status" value="1"/>
</dbReference>
<feature type="chain" id="PRO_5026103871" description="Spiralin" evidence="1">
    <location>
        <begin position="24"/>
        <end position="236"/>
    </location>
</feature>
<protein>
    <recommendedName>
        <fullName evidence="4">Spiralin</fullName>
    </recommendedName>
</protein>
<dbReference type="GO" id="GO:0016020">
    <property type="term" value="C:membrane"/>
    <property type="evidence" value="ECO:0007669"/>
    <property type="project" value="InterPro"/>
</dbReference>
<proteinExistence type="predicted"/>
<reference evidence="2 3" key="1">
    <citation type="submission" date="2019-11" db="EMBL/GenBank/DDBJ databases">
        <title>Complete genome sequence of Spiroplasma tabanidicola TAUS-1 (DSM 22603).</title>
        <authorList>
            <person name="Huang C.-T."/>
            <person name="Lin Y.-C."/>
            <person name="Kuo C.-H."/>
        </authorList>
    </citation>
    <scope>NUCLEOTIDE SEQUENCE [LARGE SCALE GENOMIC DNA]</scope>
    <source>
        <strain evidence="2 3">TAUS-1</strain>
    </source>
</reference>
<gene>
    <name evidence="2" type="ORF">STABA_v1c07960</name>
</gene>
<sequence>MKKLLSLLGAMGMVAASSSVAVACKNDKSSSEPADLSKLTAQSLTVAPTANDEAAAKVAVITKIKTELSKQVVETTDVIFDRFSAATKEKAGSIIVKAAEKSNLVTGTATFTLTFKDSSESSTDPQPEQSPELSFVTLDHLQNNVLELQDKNPVTVTIKVANKKADAQVQFDEISEKPQSFTIEANESNAVNLEEYKFNISSSAVIAENGIKITFKYSGANNLELTVKTKSDFSVG</sequence>
<evidence type="ECO:0000313" key="2">
    <source>
        <dbReference type="EMBL" id="QGS52152.1"/>
    </source>
</evidence>
<dbReference type="RefSeq" id="WP_156006821.1">
    <property type="nucleotide sequence ID" value="NZ_CP046276.1"/>
</dbReference>
<keyword evidence="1" id="KW-0732">Signal</keyword>
<dbReference type="Pfam" id="PF05215">
    <property type="entry name" value="Spiralin"/>
    <property type="match status" value="1"/>
</dbReference>
<dbReference type="InterPro" id="IPR007880">
    <property type="entry name" value="Spiralin"/>
</dbReference>
<organism evidence="2 3">
    <name type="scientific">Spiroplasma tabanidicola</name>
    <dbReference type="NCBI Taxonomy" id="324079"/>
    <lineage>
        <taxon>Bacteria</taxon>
        <taxon>Bacillati</taxon>
        <taxon>Mycoplasmatota</taxon>
        <taxon>Mollicutes</taxon>
        <taxon>Entomoplasmatales</taxon>
        <taxon>Spiroplasmataceae</taxon>
        <taxon>Spiroplasma</taxon>
    </lineage>
</organism>